<dbReference type="PRINTS" id="PR00039">
    <property type="entry name" value="HTHLYSR"/>
</dbReference>
<accession>A0ABW3IS77</accession>
<dbReference type="Gene3D" id="1.10.10.10">
    <property type="entry name" value="Winged helix-like DNA-binding domain superfamily/Winged helix DNA-binding domain"/>
    <property type="match status" value="1"/>
</dbReference>
<dbReference type="InterPro" id="IPR050950">
    <property type="entry name" value="HTH-type_LysR_regulators"/>
</dbReference>
<dbReference type="PROSITE" id="PS50931">
    <property type="entry name" value="HTH_LYSR"/>
    <property type="match status" value="1"/>
</dbReference>
<evidence type="ECO:0000256" key="1">
    <source>
        <dbReference type="ARBA" id="ARBA00009437"/>
    </source>
</evidence>
<dbReference type="SUPFAM" id="SSF53850">
    <property type="entry name" value="Periplasmic binding protein-like II"/>
    <property type="match status" value="1"/>
</dbReference>
<keyword evidence="2" id="KW-0805">Transcription regulation</keyword>
<feature type="domain" description="HTH lysR-type" evidence="5">
    <location>
        <begin position="7"/>
        <end position="59"/>
    </location>
</feature>
<reference evidence="7" key="1">
    <citation type="journal article" date="2019" name="Int. J. Syst. Evol. Microbiol.">
        <title>The Global Catalogue of Microorganisms (GCM) 10K type strain sequencing project: providing services to taxonomists for standard genome sequencing and annotation.</title>
        <authorList>
            <consortium name="The Broad Institute Genomics Platform"/>
            <consortium name="The Broad Institute Genome Sequencing Center for Infectious Disease"/>
            <person name="Wu L."/>
            <person name="Ma J."/>
        </authorList>
    </citation>
    <scope>NUCLEOTIDE SEQUENCE [LARGE SCALE GENOMIC DNA]</scope>
    <source>
        <strain evidence="7">CCUG 60524</strain>
    </source>
</reference>
<dbReference type="Proteomes" id="UP001597108">
    <property type="component" value="Unassembled WGS sequence"/>
</dbReference>
<proteinExistence type="inferred from homology"/>
<comment type="caution">
    <text evidence="6">The sequence shown here is derived from an EMBL/GenBank/DDBJ whole genome shotgun (WGS) entry which is preliminary data.</text>
</comment>
<evidence type="ECO:0000313" key="6">
    <source>
        <dbReference type="EMBL" id="MFD0981011.1"/>
    </source>
</evidence>
<dbReference type="RefSeq" id="WP_386075743.1">
    <property type="nucleotide sequence ID" value="NZ_JBHTJT010000032.1"/>
</dbReference>
<gene>
    <name evidence="6" type="ORF">ACFQ2S_15310</name>
</gene>
<dbReference type="Gene3D" id="3.40.190.290">
    <property type="match status" value="1"/>
</dbReference>
<dbReference type="InterPro" id="IPR036388">
    <property type="entry name" value="WH-like_DNA-bd_sf"/>
</dbReference>
<evidence type="ECO:0000256" key="3">
    <source>
        <dbReference type="ARBA" id="ARBA00023125"/>
    </source>
</evidence>
<dbReference type="InterPro" id="IPR005119">
    <property type="entry name" value="LysR_subst-bd"/>
</dbReference>
<name>A0ABW3IS77_9RHOB</name>
<keyword evidence="4" id="KW-0804">Transcription</keyword>
<organism evidence="6 7">
    <name type="scientific">Tropicimonas aquimaris</name>
    <dbReference type="NCBI Taxonomy" id="914152"/>
    <lineage>
        <taxon>Bacteria</taxon>
        <taxon>Pseudomonadati</taxon>
        <taxon>Pseudomonadota</taxon>
        <taxon>Alphaproteobacteria</taxon>
        <taxon>Rhodobacterales</taxon>
        <taxon>Roseobacteraceae</taxon>
        <taxon>Tropicimonas</taxon>
    </lineage>
</organism>
<comment type="similarity">
    <text evidence="1">Belongs to the LysR transcriptional regulatory family.</text>
</comment>
<keyword evidence="3" id="KW-0238">DNA-binding</keyword>
<dbReference type="Pfam" id="PF00126">
    <property type="entry name" value="HTH_1"/>
    <property type="match status" value="1"/>
</dbReference>
<dbReference type="EMBL" id="JBHTJT010000032">
    <property type="protein sequence ID" value="MFD0981011.1"/>
    <property type="molecule type" value="Genomic_DNA"/>
</dbReference>
<dbReference type="Pfam" id="PF03466">
    <property type="entry name" value="LysR_substrate"/>
    <property type="match status" value="1"/>
</dbReference>
<keyword evidence="7" id="KW-1185">Reference proteome</keyword>
<evidence type="ECO:0000259" key="5">
    <source>
        <dbReference type="PROSITE" id="PS50931"/>
    </source>
</evidence>
<evidence type="ECO:0000256" key="4">
    <source>
        <dbReference type="ARBA" id="ARBA00023163"/>
    </source>
</evidence>
<dbReference type="InterPro" id="IPR000847">
    <property type="entry name" value="LysR_HTH_N"/>
</dbReference>
<sequence length="307" mass="34253">MAMDKNLVAFLVVAETGNLTEAAKRLGLAQPSLTKRLKLLEDEYGTRLFDRQPRGMFLTPIGRELLDHAKRIEQRYVQAREAIEAEKSNRLDVLRVGAGPLFRRAYLVPAFEQLRQEHPETRLEIRADVHLQNLPHLRHGELDIVFGALASDIDEEDIDTVEIVSAHLGALASVDHPLHRKDRVSAKDLAGIPWVLYSNDAETTAMVRGFFVRNALNPPEFAVTTSSYEFGLDLVATGKFIMPAPMELDPNLSALGMRSLPLADPIDSFLAGAYVRRSSLSYPVVRRLLDLVCQMASRHASPPDRQG</sequence>
<dbReference type="PANTHER" id="PTHR30419">
    <property type="entry name" value="HTH-TYPE TRANSCRIPTIONAL REGULATOR YBHD"/>
    <property type="match status" value="1"/>
</dbReference>
<dbReference type="InterPro" id="IPR036390">
    <property type="entry name" value="WH_DNA-bd_sf"/>
</dbReference>
<evidence type="ECO:0000313" key="7">
    <source>
        <dbReference type="Proteomes" id="UP001597108"/>
    </source>
</evidence>
<protein>
    <submittedName>
        <fullName evidence="6">LysR family transcriptional regulator</fullName>
    </submittedName>
</protein>
<dbReference type="SUPFAM" id="SSF46785">
    <property type="entry name" value="Winged helix' DNA-binding domain"/>
    <property type="match status" value="1"/>
</dbReference>
<dbReference type="CDD" id="cd05466">
    <property type="entry name" value="PBP2_LTTR_substrate"/>
    <property type="match status" value="1"/>
</dbReference>
<evidence type="ECO:0000256" key="2">
    <source>
        <dbReference type="ARBA" id="ARBA00023015"/>
    </source>
</evidence>